<dbReference type="InterPro" id="IPR007184">
    <property type="entry name" value="Mannoside_phosphorylase"/>
</dbReference>
<accession>A0A9Y2I8S4</accession>
<evidence type="ECO:0000313" key="4">
    <source>
        <dbReference type="EMBL" id="WIX75137.1"/>
    </source>
</evidence>
<dbReference type="EMBL" id="CP127294">
    <property type="protein sequence ID" value="WIX75137.1"/>
    <property type="molecule type" value="Genomic_DNA"/>
</dbReference>
<comment type="similarity">
    <text evidence="3">Belongs to the glycosyl hydrolase 130 family.</text>
</comment>
<evidence type="ECO:0000256" key="2">
    <source>
        <dbReference type="ARBA" id="ARBA00022679"/>
    </source>
</evidence>
<dbReference type="RefSeq" id="WP_285965914.1">
    <property type="nucleotide sequence ID" value="NZ_CP127294.1"/>
</dbReference>
<sequence length="48" mass="4986">MPNVVYSCGGLIHDGTLWLPYGSSDTRVALATVPLDALLALLEKTGGV</sequence>
<evidence type="ECO:0008006" key="6">
    <source>
        <dbReference type="Google" id="ProtNLM"/>
    </source>
</evidence>
<evidence type="ECO:0000256" key="3">
    <source>
        <dbReference type="ARBA" id="ARBA00024356"/>
    </source>
</evidence>
<keyword evidence="1" id="KW-0328">Glycosyltransferase</keyword>
<dbReference type="Proteomes" id="UP001236014">
    <property type="component" value="Chromosome"/>
</dbReference>
<dbReference type="SUPFAM" id="SSF75005">
    <property type="entry name" value="Arabinanase/levansucrase/invertase"/>
    <property type="match status" value="1"/>
</dbReference>
<protein>
    <recommendedName>
        <fullName evidence="6">Glycosidase</fullName>
    </recommendedName>
</protein>
<dbReference type="InterPro" id="IPR023296">
    <property type="entry name" value="Glyco_hydro_beta-prop_sf"/>
</dbReference>
<dbReference type="GO" id="GO:0016757">
    <property type="term" value="F:glycosyltransferase activity"/>
    <property type="evidence" value="ECO:0007669"/>
    <property type="project" value="UniProtKB-KW"/>
</dbReference>
<evidence type="ECO:0000313" key="5">
    <source>
        <dbReference type="Proteomes" id="UP001236014"/>
    </source>
</evidence>
<organism evidence="4 5">
    <name type="scientific">Amycolatopsis carbonis</name>
    <dbReference type="NCBI Taxonomy" id="715471"/>
    <lineage>
        <taxon>Bacteria</taxon>
        <taxon>Bacillati</taxon>
        <taxon>Actinomycetota</taxon>
        <taxon>Actinomycetes</taxon>
        <taxon>Pseudonocardiales</taxon>
        <taxon>Pseudonocardiaceae</taxon>
        <taxon>Amycolatopsis</taxon>
    </lineage>
</organism>
<keyword evidence="2" id="KW-0808">Transferase</keyword>
<dbReference type="KEGG" id="acab:QRX50_26705"/>
<proteinExistence type="inferred from homology"/>
<dbReference type="Gene3D" id="2.115.10.20">
    <property type="entry name" value="Glycosyl hydrolase domain, family 43"/>
    <property type="match status" value="1"/>
</dbReference>
<keyword evidence="5" id="KW-1185">Reference proteome</keyword>
<dbReference type="Pfam" id="PF04041">
    <property type="entry name" value="Glyco_hydro_130"/>
    <property type="match status" value="1"/>
</dbReference>
<dbReference type="AlphaFoldDB" id="A0A9Y2I8S4"/>
<gene>
    <name evidence="4" type="ORF">QRX50_26705</name>
</gene>
<name>A0A9Y2I8S4_9PSEU</name>
<reference evidence="4 5" key="1">
    <citation type="submission" date="2023-06" db="EMBL/GenBank/DDBJ databases">
        <authorList>
            <person name="Oyuntsetseg B."/>
            <person name="Kim S.B."/>
        </authorList>
    </citation>
    <scope>NUCLEOTIDE SEQUENCE [LARGE SCALE GENOMIC DNA]</scope>
    <source>
        <strain evidence="4 5">2-15</strain>
    </source>
</reference>
<evidence type="ECO:0000256" key="1">
    <source>
        <dbReference type="ARBA" id="ARBA00022676"/>
    </source>
</evidence>